<keyword evidence="9" id="KW-0234">DNA repair</keyword>
<feature type="region of interest" description="Disordered" evidence="15">
    <location>
        <begin position="1"/>
        <end position="33"/>
    </location>
</feature>
<keyword evidence="8" id="KW-0238">DNA-binding</keyword>
<dbReference type="GO" id="GO:0004527">
    <property type="term" value="F:exonuclease activity"/>
    <property type="evidence" value="ECO:0007669"/>
    <property type="project" value="UniProtKB-KW"/>
</dbReference>
<dbReference type="InterPro" id="IPR011604">
    <property type="entry name" value="PDDEXK-like_dom_sf"/>
</dbReference>
<dbReference type="Gene3D" id="1.10.486.10">
    <property type="entry name" value="PCRA, domain 4"/>
    <property type="match status" value="1"/>
</dbReference>
<proteinExistence type="predicted"/>
<dbReference type="PROSITE" id="PS51217">
    <property type="entry name" value="UVRD_HELICASE_CTER"/>
    <property type="match status" value="1"/>
</dbReference>
<dbReference type="Pfam" id="PF12705">
    <property type="entry name" value="PDDEXK_1"/>
    <property type="match status" value="1"/>
</dbReference>
<gene>
    <name evidence="18" type="ORF">ACFSBT_09305</name>
</gene>
<evidence type="ECO:0000256" key="1">
    <source>
        <dbReference type="ARBA" id="ARBA00022722"/>
    </source>
</evidence>
<dbReference type="GO" id="GO:0003677">
    <property type="term" value="F:DNA binding"/>
    <property type="evidence" value="ECO:0007669"/>
    <property type="project" value="UniProtKB-KW"/>
</dbReference>
<feature type="domain" description="UvrD-like helicase C-terminal" evidence="17">
    <location>
        <begin position="442"/>
        <end position="722"/>
    </location>
</feature>
<keyword evidence="3" id="KW-0227">DNA damage</keyword>
<evidence type="ECO:0000256" key="3">
    <source>
        <dbReference type="ARBA" id="ARBA00022763"/>
    </source>
</evidence>
<dbReference type="InterPro" id="IPR038726">
    <property type="entry name" value="PDDEXK_AddAB-type"/>
</dbReference>
<dbReference type="SUPFAM" id="SSF52540">
    <property type="entry name" value="P-loop containing nucleoside triphosphate hydrolases"/>
    <property type="match status" value="1"/>
</dbReference>
<name>A0ABD6AUM8_9EURY</name>
<organism evidence="18 19">
    <name type="scientific">Halomarina rubra</name>
    <dbReference type="NCBI Taxonomy" id="2071873"/>
    <lineage>
        <taxon>Archaea</taxon>
        <taxon>Methanobacteriati</taxon>
        <taxon>Methanobacteriota</taxon>
        <taxon>Stenosarchaea group</taxon>
        <taxon>Halobacteria</taxon>
        <taxon>Halobacteriales</taxon>
        <taxon>Natronomonadaceae</taxon>
        <taxon>Halomarina</taxon>
    </lineage>
</organism>
<keyword evidence="7 14" id="KW-0067">ATP-binding</keyword>
<sequence>MSEQKVSTEAVGSEEESEEMTPRPDQQTIIDSDDYPMRVLAGAGTGKTFTMVRKIERLIEDGTPPDRILALTFTNNAADSMREKLVEKLGSRGHDIEAYTYHAICHELLQEFAYHADLDPRYDIATEADQFAIVYDVLDEMPYRFTKPEVFDPDGYGKGAAQRLLGFIPAMKRSGITPEKLETYLGEPADLLELDELIERIEAAADEHVKVSWHKPTHDRLDEMCEGLGALKEAIATERQSLETDGLAVDVRSFCSELEATCDQLATLLTDRADEIVDGDLKPAFKLPAYLFGAYSSPPKGIPKVGFTLTGKLQSFIGNCQVASDLTAGYAAYERRLDEETLLDFNDLVIRANALLDDEDVREWVTSQWDYVFCDEYQDTDTVQFELVQQLVTDDRLFVVGDDDQAIYEWRGANIENIGSRLSAAFADLTDETLEENFRSRQPILDLANDALEHLDSRGSTKELEAIGEKRDATKGVVTIDGAEEPEDEAQQITNAITRLLAGESELAEKEYDAGDVAILVRKNKHAQPIIRSLERAGVPYELAGDLADESIGVQTVLAYLKALADPGDEISLNRVLTMRYRLHDADIARLNATEEPLLEELQSTPAERFREPERVEAARDDFMQLLDLRDTYSLTRLYRELKDVTSMEWFLSEQERRDLAQLDELIASFDDGAIEPELSREFVDFLRLHGEITESAAASSEDQPETEDSAVDIMTIHKSKGLDFPVVVLPQLTAGEWSPNERTYDTLEHALSGGSVLDTDFARRDEHETRRVFHVALTRAEELSILVGASGEGSEDDDENLPDSVIEAGLPESIPWEVGGVEFPIWEMIQSCLPDNFDDGTETLATPMDTDGVVTGMHDGDTLARGPARKRVLSLARSLLDGDLDAVDPTTVGIPVEALDPLDTPTLRRRHSYTSMDTLSTCGRKHYLDHVLWAFEDPTGVNAGERTTAVESSSGGASVREIGVLFHETAERAAIRGAASPAEWIEIASQLAATRGLNHALDDAVDCIDRYFECEASQWEVITAEREFTLELDGFAVTGVIDAVCRTPTNKLVILDYKATTKKRSLDEDLQLPLYVLACEELFDEPIREAGYAYVGEVGPAVETRSFTDEDVETSKARVVEQLRAANTSSFEEYTPGEHCKWCPHRSLPCAEEAELD</sequence>
<evidence type="ECO:0000313" key="19">
    <source>
        <dbReference type="Proteomes" id="UP001597187"/>
    </source>
</evidence>
<evidence type="ECO:0000259" key="16">
    <source>
        <dbReference type="PROSITE" id="PS51198"/>
    </source>
</evidence>
<keyword evidence="4 14" id="KW-0378">Hydrolase</keyword>
<dbReference type="Pfam" id="PF00580">
    <property type="entry name" value="UvrD-helicase"/>
    <property type="match status" value="2"/>
</dbReference>
<evidence type="ECO:0000256" key="4">
    <source>
        <dbReference type="ARBA" id="ARBA00022801"/>
    </source>
</evidence>
<evidence type="ECO:0000256" key="12">
    <source>
        <dbReference type="ARBA" id="ARBA00034808"/>
    </source>
</evidence>
<dbReference type="PANTHER" id="PTHR11070">
    <property type="entry name" value="UVRD / RECB / PCRA DNA HELICASE FAMILY MEMBER"/>
    <property type="match status" value="1"/>
</dbReference>
<protein>
    <recommendedName>
        <fullName evidence="12">DNA 3'-5' helicase</fullName>
        <ecNumber evidence="12">5.6.2.4</ecNumber>
    </recommendedName>
</protein>
<evidence type="ECO:0000259" key="17">
    <source>
        <dbReference type="PROSITE" id="PS51217"/>
    </source>
</evidence>
<feature type="domain" description="UvrD-like helicase ATP-binding" evidence="16">
    <location>
        <begin position="20"/>
        <end position="441"/>
    </location>
</feature>
<evidence type="ECO:0000256" key="5">
    <source>
        <dbReference type="ARBA" id="ARBA00022806"/>
    </source>
</evidence>
<keyword evidence="6" id="KW-0269">Exonuclease</keyword>
<dbReference type="InterPro" id="IPR014017">
    <property type="entry name" value="DNA_helicase_UvrD-like_C"/>
</dbReference>
<evidence type="ECO:0000256" key="10">
    <source>
        <dbReference type="ARBA" id="ARBA00023235"/>
    </source>
</evidence>
<dbReference type="Proteomes" id="UP001597187">
    <property type="component" value="Unassembled WGS sequence"/>
</dbReference>
<dbReference type="InterPro" id="IPR027417">
    <property type="entry name" value="P-loop_NTPase"/>
</dbReference>
<dbReference type="PROSITE" id="PS51198">
    <property type="entry name" value="UVRD_HELICASE_ATP_BIND"/>
    <property type="match status" value="1"/>
</dbReference>
<evidence type="ECO:0000256" key="14">
    <source>
        <dbReference type="PROSITE-ProRule" id="PRU00560"/>
    </source>
</evidence>
<keyword evidence="10" id="KW-0413">Isomerase</keyword>
<dbReference type="AlphaFoldDB" id="A0ABD6AUM8"/>
<dbReference type="Pfam" id="PF13361">
    <property type="entry name" value="UvrD_C"/>
    <property type="match status" value="1"/>
</dbReference>
<comment type="caution">
    <text evidence="18">The sequence shown here is derived from an EMBL/GenBank/DDBJ whole genome shotgun (WGS) entry which is preliminary data.</text>
</comment>
<dbReference type="GO" id="GO:0043138">
    <property type="term" value="F:3'-5' DNA helicase activity"/>
    <property type="evidence" value="ECO:0007669"/>
    <property type="project" value="UniProtKB-EC"/>
</dbReference>
<accession>A0ABD6AUM8</accession>
<dbReference type="Gene3D" id="3.90.320.10">
    <property type="match status" value="1"/>
</dbReference>
<dbReference type="InterPro" id="IPR014016">
    <property type="entry name" value="UvrD-like_ATP-bd"/>
</dbReference>
<reference evidence="18 19" key="1">
    <citation type="journal article" date="2019" name="Int. J. Syst. Evol. Microbiol.">
        <title>The Global Catalogue of Microorganisms (GCM) 10K type strain sequencing project: providing services to taxonomists for standard genome sequencing and annotation.</title>
        <authorList>
            <consortium name="The Broad Institute Genomics Platform"/>
            <consortium name="The Broad Institute Genome Sequencing Center for Infectious Disease"/>
            <person name="Wu L."/>
            <person name="Ma J."/>
        </authorList>
    </citation>
    <scope>NUCLEOTIDE SEQUENCE [LARGE SCALE GENOMIC DNA]</scope>
    <source>
        <strain evidence="18 19">CGMCC 1.12563</strain>
    </source>
</reference>
<dbReference type="GO" id="GO:0005524">
    <property type="term" value="F:ATP binding"/>
    <property type="evidence" value="ECO:0007669"/>
    <property type="project" value="UniProtKB-UniRule"/>
</dbReference>
<keyword evidence="2 14" id="KW-0547">Nucleotide-binding</keyword>
<dbReference type="Gene3D" id="3.40.50.300">
    <property type="entry name" value="P-loop containing nucleotide triphosphate hydrolases"/>
    <property type="match status" value="3"/>
</dbReference>
<comment type="catalytic activity">
    <reaction evidence="13">
        <text>ATP + H2O = ADP + phosphate + H(+)</text>
        <dbReference type="Rhea" id="RHEA:13065"/>
        <dbReference type="ChEBI" id="CHEBI:15377"/>
        <dbReference type="ChEBI" id="CHEBI:15378"/>
        <dbReference type="ChEBI" id="CHEBI:30616"/>
        <dbReference type="ChEBI" id="CHEBI:43474"/>
        <dbReference type="ChEBI" id="CHEBI:456216"/>
        <dbReference type="EC" id="5.6.2.4"/>
    </reaction>
</comment>
<evidence type="ECO:0000256" key="7">
    <source>
        <dbReference type="ARBA" id="ARBA00022840"/>
    </source>
</evidence>
<dbReference type="SUPFAM" id="SSF52980">
    <property type="entry name" value="Restriction endonuclease-like"/>
    <property type="match status" value="1"/>
</dbReference>
<evidence type="ECO:0000313" key="18">
    <source>
        <dbReference type="EMBL" id="MFD1513472.1"/>
    </source>
</evidence>
<dbReference type="GO" id="GO:0006281">
    <property type="term" value="P:DNA repair"/>
    <property type="evidence" value="ECO:0007669"/>
    <property type="project" value="UniProtKB-KW"/>
</dbReference>
<evidence type="ECO:0000256" key="13">
    <source>
        <dbReference type="ARBA" id="ARBA00048988"/>
    </source>
</evidence>
<keyword evidence="5 14" id="KW-0347">Helicase</keyword>
<feature type="binding site" evidence="14">
    <location>
        <begin position="41"/>
        <end position="48"/>
    </location>
    <ligand>
        <name>ATP</name>
        <dbReference type="ChEBI" id="CHEBI:30616"/>
    </ligand>
</feature>
<evidence type="ECO:0000256" key="11">
    <source>
        <dbReference type="ARBA" id="ARBA00034617"/>
    </source>
</evidence>
<keyword evidence="1" id="KW-0540">Nuclease</keyword>
<dbReference type="InterPro" id="IPR011335">
    <property type="entry name" value="Restrct_endonuc-II-like"/>
</dbReference>
<evidence type="ECO:0000256" key="8">
    <source>
        <dbReference type="ARBA" id="ARBA00023125"/>
    </source>
</evidence>
<dbReference type="PANTHER" id="PTHR11070:SF2">
    <property type="entry name" value="ATP-DEPENDENT DNA HELICASE SRS2"/>
    <property type="match status" value="1"/>
</dbReference>
<dbReference type="InterPro" id="IPR000212">
    <property type="entry name" value="DNA_helicase_UvrD/REP"/>
</dbReference>
<dbReference type="EMBL" id="JBHUDC010000003">
    <property type="protein sequence ID" value="MFD1513472.1"/>
    <property type="molecule type" value="Genomic_DNA"/>
</dbReference>
<keyword evidence="19" id="KW-1185">Reference proteome</keyword>
<evidence type="ECO:0000256" key="2">
    <source>
        <dbReference type="ARBA" id="ARBA00022741"/>
    </source>
</evidence>
<evidence type="ECO:0000256" key="9">
    <source>
        <dbReference type="ARBA" id="ARBA00023204"/>
    </source>
</evidence>
<dbReference type="EC" id="5.6.2.4" evidence="12"/>
<comment type="catalytic activity">
    <reaction evidence="11">
        <text>Couples ATP hydrolysis with the unwinding of duplex DNA by translocating in the 3'-5' direction.</text>
        <dbReference type="EC" id="5.6.2.4"/>
    </reaction>
</comment>
<dbReference type="RefSeq" id="WP_250873425.1">
    <property type="nucleotide sequence ID" value="NZ_JALXFV010000003.1"/>
</dbReference>
<evidence type="ECO:0000256" key="6">
    <source>
        <dbReference type="ARBA" id="ARBA00022839"/>
    </source>
</evidence>
<evidence type="ECO:0000256" key="15">
    <source>
        <dbReference type="SAM" id="MobiDB-lite"/>
    </source>
</evidence>